<reference evidence="2" key="2">
    <citation type="submission" date="2023-05" db="EMBL/GenBank/DDBJ databases">
        <authorList>
            <consortium name="Lawrence Berkeley National Laboratory"/>
            <person name="Steindorff A."/>
            <person name="Hensen N."/>
            <person name="Bonometti L."/>
            <person name="Westerberg I."/>
            <person name="Brannstrom I.O."/>
            <person name="Guillou S."/>
            <person name="Cros-Aarteil S."/>
            <person name="Calhoun S."/>
            <person name="Haridas S."/>
            <person name="Kuo A."/>
            <person name="Mondo S."/>
            <person name="Pangilinan J."/>
            <person name="Riley R."/>
            <person name="Labutti K."/>
            <person name="Andreopoulos B."/>
            <person name="Lipzen A."/>
            <person name="Chen C."/>
            <person name="Yanf M."/>
            <person name="Daum C."/>
            <person name="Ng V."/>
            <person name="Clum A."/>
            <person name="Ohm R."/>
            <person name="Martin F."/>
            <person name="Silar P."/>
            <person name="Natvig D."/>
            <person name="Lalanne C."/>
            <person name="Gautier V."/>
            <person name="Ament-Velasquez S.L."/>
            <person name="Kruys A."/>
            <person name="Hutchinson M.I."/>
            <person name="Powell A.J."/>
            <person name="Barry K."/>
            <person name="Miller A.N."/>
            <person name="Grigoriev I.V."/>
            <person name="Debuchy R."/>
            <person name="Gladieux P."/>
            <person name="Thoren M.H."/>
            <person name="Johannesson H."/>
        </authorList>
    </citation>
    <scope>NUCLEOTIDE SEQUENCE</scope>
    <source>
        <strain evidence="2">CBS 141.50</strain>
    </source>
</reference>
<reference evidence="2" key="1">
    <citation type="journal article" date="2023" name="Mol. Phylogenet. Evol.">
        <title>Genome-scale phylogeny and comparative genomics of the fungal order Sordariales.</title>
        <authorList>
            <person name="Hensen N."/>
            <person name="Bonometti L."/>
            <person name="Westerberg I."/>
            <person name="Brannstrom I.O."/>
            <person name="Guillou S."/>
            <person name="Cros-Aarteil S."/>
            <person name="Calhoun S."/>
            <person name="Haridas S."/>
            <person name="Kuo A."/>
            <person name="Mondo S."/>
            <person name="Pangilinan J."/>
            <person name="Riley R."/>
            <person name="LaButti K."/>
            <person name="Andreopoulos B."/>
            <person name="Lipzen A."/>
            <person name="Chen C."/>
            <person name="Yan M."/>
            <person name="Daum C."/>
            <person name="Ng V."/>
            <person name="Clum A."/>
            <person name="Steindorff A."/>
            <person name="Ohm R.A."/>
            <person name="Martin F."/>
            <person name="Silar P."/>
            <person name="Natvig D.O."/>
            <person name="Lalanne C."/>
            <person name="Gautier V."/>
            <person name="Ament-Velasquez S.L."/>
            <person name="Kruys A."/>
            <person name="Hutchinson M.I."/>
            <person name="Powell A.J."/>
            <person name="Barry K."/>
            <person name="Miller A.N."/>
            <person name="Grigoriev I.V."/>
            <person name="Debuchy R."/>
            <person name="Gladieux P."/>
            <person name="Hiltunen Thoren M."/>
            <person name="Johannesson H."/>
        </authorList>
    </citation>
    <scope>NUCLEOTIDE SEQUENCE</scope>
    <source>
        <strain evidence="2">CBS 141.50</strain>
    </source>
</reference>
<dbReference type="PANTHER" id="PTHR47260">
    <property type="entry name" value="UPF0644 PROTEIN PB2B4.06"/>
    <property type="match status" value="1"/>
</dbReference>
<dbReference type="SUPFAM" id="SSF54637">
    <property type="entry name" value="Thioesterase/thiol ester dehydrase-isomerase"/>
    <property type="match status" value="1"/>
</dbReference>
<dbReference type="EMBL" id="MU853572">
    <property type="protein sequence ID" value="KAK4145019.1"/>
    <property type="molecule type" value="Genomic_DNA"/>
</dbReference>
<evidence type="ECO:0000313" key="2">
    <source>
        <dbReference type="EMBL" id="KAK4145019.1"/>
    </source>
</evidence>
<protein>
    <recommendedName>
        <fullName evidence="4">Thioesterase domain-containing protein</fullName>
    </recommendedName>
</protein>
<evidence type="ECO:0008006" key="4">
    <source>
        <dbReference type="Google" id="ProtNLM"/>
    </source>
</evidence>
<dbReference type="InterPro" id="IPR052061">
    <property type="entry name" value="PTE-AB_protein"/>
</dbReference>
<name>A0AAN6V579_9PEZI</name>
<dbReference type="InterPro" id="IPR029069">
    <property type="entry name" value="HotDog_dom_sf"/>
</dbReference>
<organism evidence="2 3">
    <name type="scientific">Dichotomopilus funicola</name>
    <dbReference type="NCBI Taxonomy" id="1934379"/>
    <lineage>
        <taxon>Eukaryota</taxon>
        <taxon>Fungi</taxon>
        <taxon>Dikarya</taxon>
        <taxon>Ascomycota</taxon>
        <taxon>Pezizomycotina</taxon>
        <taxon>Sordariomycetes</taxon>
        <taxon>Sordariomycetidae</taxon>
        <taxon>Sordariales</taxon>
        <taxon>Chaetomiaceae</taxon>
        <taxon>Dichotomopilus</taxon>
    </lineage>
</organism>
<accession>A0AAN6V579</accession>
<comment type="caution">
    <text evidence="2">The sequence shown here is derived from an EMBL/GenBank/DDBJ whole genome shotgun (WGS) entry which is preliminary data.</text>
</comment>
<proteinExistence type="predicted"/>
<feature type="compositionally biased region" description="Pro residues" evidence="1">
    <location>
        <begin position="88"/>
        <end position="99"/>
    </location>
</feature>
<sequence length="364" mass="38968">MVPRIPYRQLVRVASSPWAAPTLSTRLVATSRTTTPIPFAQSLSTSSIVRQELKQPQHPHPSEQPAGPLSSTTTTTTTTTAATTEPVSHPPTPSQPEPQPNQQQTPNPQKPPSRWRLPSILLAIGCTILGLSAGTSARLLLSPPTPPEPHTEEDAYTTRVLHDQAAKLPVVQLLTAGVAAGEYESWDAYESLSPEQRAQHISAGALAGSRGVGGYQKVFWNKATGELVSVIFFGPATTGWPGVVHGGCLATILDESCGRAAFKDKEWGGRAGMTAKLGLEYKKVTMANGFYVVRVRVKREEELPEEERGKRHYKCWVVAQVEDAVTGAVNVTADALFVGGKGKKAMVLGGVLGGEKAKAGHMRF</sequence>
<evidence type="ECO:0000313" key="3">
    <source>
        <dbReference type="Proteomes" id="UP001302676"/>
    </source>
</evidence>
<keyword evidence="3" id="KW-1185">Reference proteome</keyword>
<feature type="region of interest" description="Disordered" evidence="1">
    <location>
        <begin position="52"/>
        <end position="115"/>
    </location>
</feature>
<dbReference type="AlphaFoldDB" id="A0AAN6V579"/>
<dbReference type="RefSeq" id="XP_062638390.1">
    <property type="nucleotide sequence ID" value="XM_062780243.1"/>
</dbReference>
<dbReference type="PANTHER" id="PTHR47260:SF1">
    <property type="entry name" value="UPF0644 PROTEIN PB2B4.06"/>
    <property type="match status" value="1"/>
</dbReference>
<dbReference type="Gene3D" id="3.10.129.10">
    <property type="entry name" value="Hotdog Thioesterase"/>
    <property type="match status" value="1"/>
</dbReference>
<dbReference type="Proteomes" id="UP001302676">
    <property type="component" value="Unassembled WGS sequence"/>
</dbReference>
<dbReference type="GeneID" id="87816856"/>
<evidence type="ECO:0000256" key="1">
    <source>
        <dbReference type="SAM" id="MobiDB-lite"/>
    </source>
</evidence>
<gene>
    <name evidence="2" type="ORF">C8A04DRAFT_27267</name>
</gene>
<feature type="compositionally biased region" description="Low complexity" evidence="1">
    <location>
        <begin position="72"/>
        <end position="84"/>
    </location>
</feature>